<evidence type="ECO:0000313" key="15">
    <source>
        <dbReference type="EnsemblMetazoa" id="OVOC2508.1"/>
    </source>
</evidence>
<dbReference type="PANTHER" id="PTHR18934">
    <property type="entry name" value="ATP-DEPENDENT RNA HELICASE"/>
    <property type="match status" value="1"/>
</dbReference>
<evidence type="ECO:0000256" key="11">
    <source>
        <dbReference type="ARBA" id="ARBA00038040"/>
    </source>
</evidence>
<keyword evidence="1" id="KW-0808">Transferase</keyword>
<dbReference type="SMART" id="SM00490">
    <property type="entry name" value="HELICc"/>
    <property type="match status" value="1"/>
</dbReference>
<keyword evidence="9" id="KW-0862">Zinc</keyword>
<dbReference type="SUPFAM" id="SSF52540">
    <property type="entry name" value="P-loop containing nucleoside triphosphate hydrolases"/>
    <property type="match status" value="1"/>
</dbReference>
<evidence type="ECO:0000256" key="9">
    <source>
        <dbReference type="ARBA" id="ARBA00022833"/>
    </source>
</evidence>
<dbReference type="Pfam" id="PF07717">
    <property type="entry name" value="OB_NTP_bind"/>
    <property type="match status" value="1"/>
</dbReference>
<dbReference type="SUPFAM" id="SSF54928">
    <property type="entry name" value="RNA-binding domain, RBD"/>
    <property type="match status" value="1"/>
</dbReference>
<dbReference type="PROSITE" id="PS51192">
    <property type="entry name" value="HELICASE_ATP_BIND_1"/>
    <property type="match status" value="1"/>
</dbReference>
<dbReference type="Pfam" id="PF01485">
    <property type="entry name" value="IBR"/>
    <property type="match status" value="2"/>
</dbReference>
<evidence type="ECO:0000256" key="8">
    <source>
        <dbReference type="ARBA" id="ARBA00022806"/>
    </source>
</evidence>
<evidence type="ECO:0000256" key="6">
    <source>
        <dbReference type="ARBA" id="ARBA00022786"/>
    </source>
</evidence>
<keyword evidence="5" id="KW-0863">Zinc-finger</keyword>
<dbReference type="SMART" id="SM00647">
    <property type="entry name" value="IBR"/>
    <property type="match status" value="2"/>
</dbReference>
<feature type="domain" description="Helicase C-terminal" evidence="13">
    <location>
        <begin position="580"/>
        <end position="772"/>
    </location>
</feature>
<dbReference type="PROSITE" id="PS51873">
    <property type="entry name" value="TRIAD"/>
    <property type="match status" value="1"/>
</dbReference>
<dbReference type="GO" id="GO:0016740">
    <property type="term" value="F:transferase activity"/>
    <property type="evidence" value="ECO:0007669"/>
    <property type="project" value="UniProtKB-KW"/>
</dbReference>
<dbReference type="InterPro" id="IPR044066">
    <property type="entry name" value="TRIAD_supradom"/>
</dbReference>
<accession>A0A8R1TPQ7</accession>
<evidence type="ECO:0000256" key="7">
    <source>
        <dbReference type="ARBA" id="ARBA00022801"/>
    </source>
</evidence>
<evidence type="ECO:0000259" key="13">
    <source>
        <dbReference type="PROSITE" id="PS51194"/>
    </source>
</evidence>
<protein>
    <submittedName>
        <fullName evidence="15">Uncharacterized protein</fullName>
    </submittedName>
</protein>
<organism evidence="15 16">
    <name type="scientific">Onchocerca volvulus</name>
    <dbReference type="NCBI Taxonomy" id="6282"/>
    <lineage>
        <taxon>Eukaryota</taxon>
        <taxon>Metazoa</taxon>
        <taxon>Ecdysozoa</taxon>
        <taxon>Nematoda</taxon>
        <taxon>Chromadorea</taxon>
        <taxon>Rhabditida</taxon>
        <taxon>Spirurina</taxon>
        <taxon>Spiruromorpha</taxon>
        <taxon>Filarioidea</taxon>
        <taxon>Onchocercidae</taxon>
        <taxon>Onchocerca</taxon>
    </lineage>
</organism>
<dbReference type="InterPro" id="IPR011545">
    <property type="entry name" value="DEAD/DEAH_box_helicase_dom"/>
</dbReference>
<evidence type="ECO:0000256" key="2">
    <source>
        <dbReference type="ARBA" id="ARBA00022723"/>
    </source>
</evidence>
<keyword evidence="10" id="KW-0067">ATP-binding</keyword>
<dbReference type="Gene3D" id="1.20.120.1750">
    <property type="match status" value="1"/>
</dbReference>
<dbReference type="InterPro" id="IPR035979">
    <property type="entry name" value="RBD_domain_sf"/>
</dbReference>
<comment type="similarity">
    <text evidence="11">Belongs to the DEAD box helicase family. DEAH subfamily. PRP16 sub-subfamily.</text>
</comment>
<reference evidence="15" key="2">
    <citation type="submission" date="2022-06" db="UniProtKB">
        <authorList>
            <consortium name="EnsemblMetazoa"/>
        </authorList>
    </citation>
    <scope>IDENTIFICATION</scope>
</reference>
<evidence type="ECO:0000256" key="1">
    <source>
        <dbReference type="ARBA" id="ARBA00022679"/>
    </source>
</evidence>
<keyword evidence="16" id="KW-1185">Reference proteome</keyword>
<evidence type="ECO:0000256" key="10">
    <source>
        <dbReference type="ARBA" id="ARBA00022840"/>
    </source>
</evidence>
<feature type="domain" description="Helicase ATP-binding" evidence="12">
    <location>
        <begin position="382"/>
        <end position="547"/>
    </location>
</feature>
<evidence type="ECO:0000259" key="12">
    <source>
        <dbReference type="PROSITE" id="PS51192"/>
    </source>
</evidence>
<keyword evidence="7" id="KW-0378">Hydrolase</keyword>
<reference evidence="16" key="1">
    <citation type="submission" date="2013-10" db="EMBL/GenBank/DDBJ databases">
        <title>Genome sequencing of Onchocerca volvulus.</title>
        <authorList>
            <person name="Cotton J."/>
            <person name="Tsai J."/>
            <person name="Stanley E."/>
            <person name="Tracey A."/>
            <person name="Holroyd N."/>
            <person name="Lustigman S."/>
            <person name="Berriman M."/>
        </authorList>
    </citation>
    <scope>NUCLEOTIDE SEQUENCE</scope>
</reference>
<dbReference type="GO" id="GO:0003723">
    <property type="term" value="F:RNA binding"/>
    <property type="evidence" value="ECO:0007669"/>
    <property type="project" value="TreeGrafter"/>
</dbReference>
<dbReference type="GO" id="GO:0016787">
    <property type="term" value="F:hydrolase activity"/>
    <property type="evidence" value="ECO:0007669"/>
    <property type="project" value="UniProtKB-KW"/>
</dbReference>
<evidence type="ECO:0000256" key="3">
    <source>
        <dbReference type="ARBA" id="ARBA00022737"/>
    </source>
</evidence>
<dbReference type="InterPro" id="IPR011709">
    <property type="entry name" value="DEAD-box_helicase_OB_fold"/>
</dbReference>
<dbReference type="CDD" id="cd17917">
    <property type="entry name" value="DEXHc_RHA-like"/>
    <property type="match status" value="1"/>
</dbReference>
<keyword evidence="4" id="KW-0547">Nucleotide-binding</keyword>
<dbReference type="EMBL" id="CMVM020000074">
    <property type="status" value="NOT_ANNOTATED_CDS"/>
    <property type="molecule type" value="Genomic_DNA"/>
</dbReference>
<dbReference type="CDD" id="cd00590">
    <property type="entry name" value="RRM_SF"/>
    <property type="match status" value="1"/>
</dbReference>
<dbReference type="SMART" id="SM00847">
    <property type="entry name" value="HA2"/>
    <property type="match status" value="1"/>
</dbReference>
<dbReference type="InterPro" id="IPR002867">
    <property type="entry name" value="IBR_dom"/>
</dbReference>
<dbReference type="EnsemblMetazoa" id="OVOC2508.1">
    <property type="protein sequence ID" value="OVOC2508.1"/>
    <property type="gene ID" value="WBGene00239317"/>
</dbReference>
<proteinExistence type="inferred from homology"/>
<evidence type="ECO:0000256" key="4">
    <source>
        <dbReference type="ARBA" id="ARBA00022741"/>
    </source>
</evidence>
<dbReference type="InterPro" id="IPR007502">
    <property type="entry name" value="Helicase-assoc_dom"/>
</dbReference>
<dbReference type="PROSITE" id="PS00690">
    <property type="entry name" value="DEAH_ATP_HELICASE"/>
    <property type="match status" value="1"/>
</dbReference>
<evidence type="ECO:0000256" key="5">
    <source>
        <dbReference type="ARBA" id="ARBA00022771"/>
    </source>
</evidence>
<keyword evidence="8" id="KW-0347">Helicase</keyword>
<dbReference type="GO" id="GO:0005524">
    <property type="term" value="F:ATP binding"/>
    <property type="evidence" value="ECO:0007669"/>
    <property type="project" value="UniProtKB-KW"/>
</dbReference>
<dbReference type="Gene3D" id="3.40.50.300">
    <property type="entry name" value="P-loop containing nucleotide triphosphate hydrolases"/>
    <property type="match status" value="2"/>
</dbReference>
<dbReference type="SUPFAM" id="SSF57850">
    <property type="entry name" value="RING/U-box"/>
    <property type="match status" value="3"/>
</dbReference>
<dbReference type="InterPro" id="IPR001650">
    <property type="entry name" value="Helicase_C-like"/>
</dbReference>
<dbReference type="Gene3D" id="1.20.120.1080">
    <property type="match status" value="1"/>
</dbReference>
<dbReference type="PROSITE" id="PS51194">
    <property type="entry name" value="HELICASE_CTER"/>
    <property type="match status" value="1"/>
</dbReference>
<dbReference type="Pfam" id="PF00271">
    <property type="entry name" value="Helicase_C"/>
    <property type="match status" value="1"/>
</dbReference>
<keyword evidence="3" id="KW-0677">Repeat</keyword>
<keyword evidence="6" id="KW-0833">Ubl conjugation pathway</keyword>
<dbReference type="GO" id="GO:0034458">
    <property type="term" value="F:3'-5' RNA helicase activity"/>
    <property type="evidence" value="ECO:0007669"/>
    <property type="project" value="TreeGrafter"/>
</dbReference>
<dbReference type="GO" id="GO:0008270">
    <property type="term" value="F:zinc ion binding"/>
    <property type="evidence" value="ECO:0007669"/>
    <property type="project" value="UniProtKB-KW"/>
</dbReference>
<evidence type="ECO:0000313" key="16">
    <source>
        <dbReference type="Proteomes" id="UP000024404"/>
    </source>
</evidence>
<dbReference type="CDD" id="cd18791">
    <property type="entry name" value="SF2_C_RHA"/>
    <property type="match status" value="1"/>
</dbReference>
<dbReference type="CDD" id="cd20335">
    <property type="entry name" value="BRcat_RBR"/>
    <property type="match status" value="1"/>
</dbReference>
<name>A0A8R1TPQ7_ONCVO</name>
<feature type="domain" description="RING-type" evidence="14">
    <location>
        <begin position="1672"/>
        <end position="1897"/>
    </location>
</feature>
<dbReference type="Proteomes" id="UP000024404">
    <property type="component" value="Unassembled WGS sequence"/>
</dbReference>
<dbReference type="AlphaFoldDB" id="A0A8R1TPQ7"/>
<dbReference type="Pfam" id="PF00270">
    <property type="entry name" value="DEAD"/>
    <property type="match status" value="1"/>
</dbReference>
<dbReference type="InterPro" id="IPR002464">
    <property type="entry name" value="DNA/RNA_helicase_DEAH_CS"/>
</dbReference>
<evidence type="ECO:0000259" key="14">
    <source>
        <dbReference type="PROSITE" id="PS51873"/>
    </source>
</evidence>
<dbReference type="SMART" id="SM00487">
    <property type="entry name" value="DEXDc"/>
    <property type="match status" value="1"/>
</dbReference>
<sequence length="1996" mass="230273">MLNQKKSAGFFHLFINNCISYETAIRCLQSILSSSIGSKLQIANFERNGKVSWVKIALFDEIDEEELTDIFKLHCIEIGLENIEIISDRPDLTIDIRNHLTVCQQQSYFTKEMELLKQQTGIGDKRISYDLSYQLMFHSKERTTFMEQQKHEWTTGIQDMDEFTEQVIGYNYNNDRDNESTSEYADPHPLVKIDYNYAYMITECSVPAIRIVHDGDAVKAHSWSSEKKVYGEPPTFYLDAFSTKYLNLIFSNQVFITNNAGTSTNKFCNVNHRGRKLVPSPPWQQSVRRIRGRFNYDTGRLTIFNKTTEQFKANNVVDYDFEEEILKRNCRIEIFEEMHAKHVRMLEKSPDAAGLITELMDHEIERFACGLPIYNIRKDIKNILCNQGRVLLIIADTGSGKSTQIPQYLIFDGIITASQKVLCTQPRKAAVCELAMRVAKETSLSSHCLVNIPVYKNELQPNLSAKINFITEKHLLDYIQQDHKLSQFGCVVIDEVHERTVYTDLCLGMMKKILRLRPDMKLVISSATLDPEPLLNYFAEFQAKKLEVPGRQYSIKIRYEPPNSGCKGLKSLMRDYIDRTVKKVINICENEAKKQPFEEISWKDSLETHAAHIMAFLSNPHETLIAEECLTKRLAELKHSVRVKIMTLYGNMPTEDRLEVFAPLEPEYHHKVIFATNTGETSITIPGVRYIVDCGLAKVKKFDAVRQTNILELGLISKTAAKQRAGRAGRTTPGICYRLYSEEQYEEMETTSIPEILLTNFAKVVLYMIAAGITDPAEFDFIEKPHSSILMHSQTLLRSLKAIEYRESKLVLTHIGKKMKQLPVEPRLAKMVLDSMEYDLVVETAVVCACVHVGSLFHRGNNQNNFILADQRKLAFCEESGDPMTFLAVFHQYIRTPKDRLKHWCFENYVNSKRMKSVLNMVYKICSIISHFAGINADINKIDISKARTIIPSLFCRSFGSNLAIYSGLPERGYYDFNVKKYVFIHPSSALKYIDVTPEFVVYECSVYTSNDFILNVCAADPSWLKEMNQNVLEEKRKNKLVPYNVKCGTVIKKWIMAHMDIIQQEVGKECVKKERFDDPYHRLQIYVPVKNLSKLEAFVERIIEEEVNVLSRKTREVPIMHTDYILHMSGSGIPLEILMPGEFCSMYVGKGDINWEDDATYRKRLEEYFGKFGKITEFVTFGNEYQKKIRHSCIIRMENKEVARRAFTCNSEDRCDFSIEPRIERKHLDKVGNYHPSAYQLLIRWWRRPSCGYGQIKLKSRDFDHRMYAFDVISKHLGHFQPSLLSEDLVERDPNTSVDDLYKIKLQSVPLDFDNKRLLHIFGPVLNDYGIEFDEIYVVRKKMYPVESDEALEEHSQRISDHIMKVAKNAVSSNNYPFEVKIRAPKHASEIEFVAVVLFNDINLGIHVGNALKEAAENGVFLEMGSLNHVHQAHVQQIFRYQMKVPIILFNAISDDLKDIYNRIDHEHIDFNHRSDTHHKMCRLFIAGEDFNSVNEVKAAVDKIINGYTIKCRDGERMDGIELPCHRLLTKVGRDFLHNLSQKYTTFLNISPHKMEVKIQGSVSNVEKAKTEIKNFLQEWLDADICQILILEPPDYQPGTLKTLLARNNYDLYSLEKQFGCGLHLDANIVRRELLFVGKETQFQKLLIMLRSISDGIQSRDSSGTAYSEIGIPKCVICLCAADLENHCLEACGHYACKSCLNMQLKTSIETHGFPIVCVACEKPFTWLDLEVLVLGDLNRNKDEDSQKLQSLSDASLAYFVERHSDLYKHCLTPDCRGLHPVTTDADLDRCRLCGRVQCTRCGKEEHESMTCEEYARLRINADESIRKWIQEDQTKRRICPNINCQTVIEKFGGCNHMQCSRCKQHFCWICMFSAPESSKIYAHMDAEHGGPGADMHELVAEMENDPFIREYIEREHPALLLDPRFNFGEEAFWVMPDEDADDQMLMVNDGEVHNFFEYQQELNRLLNEERNEPNVDFEVHTDFEEGEGEDADIV</sequence>
<keyword evidence="2" id="KW-0479">Metal-binding</keyword>
<dbReference type="InterPro" id="IPR027417">
    <property type="entry name" value="P-loop_NTPase"/>
</dbReference>
<dbReference type="InterPro" id="IPR014001">
    <property type="entry name" value="Helicase_ATP-bd"/>
</dbReference>
<dbReference type="PANTHER" id="PTHR18934:SF91">
    <property type="entry name" value="PRE-MRNA-SPLICING FACTOR ATP-DEPENDENT RNA HELICASE PRP16"/>
    <property type="match status" value="1"/>
</dbReference>